<sequence>QHTTLACSQAVECTATKKKVASPHWQLNQVKVEDGSHTIGKLDPVYLCM</sequence>
<proteinExistence type="predicted"/>
<organism evidence="2">
    <name type="scientific">Arion vulgaris</name>
    <dbReference type="NCBI Taxonomy" id="1028688"/>
    <lineage>
        <taxon>Eukaryota</taxon>
        <taxon>Metazoa</taxon>
        <taxon>Spiralia</taxon>
        <taxon>Lophotrochozoa</taxon>
        <taxon>Mollusca</taxon>
        <taxon>Gastropoda</taxon>
        <taxon>Heterobranchia</taxon>
        <taxon>Euthyneura</taxon>
        <taxon>Panpulmonata</taxon>
        <taxon>Eupulmonata</taxon>
        <taxon>Stylommatophora</taxon>
        <taxon>Helicina</taxon>
        <taxon>Arionoidea</taxon>
        <taxon>Arionidae</taxon>
        <taxon>Arion</taxon>
    </lineage>
</organism>
<evidence type="ECO:0000313" key="1">
    <source>
        <dbReference type="EMBL" id="CEK82327.1"/>
    </source>
</evidence>
<protein>
    <submittedName>
        <fullName evidence="2">Uncharacterized protein</fullName>
    </submittedName>
</protein>
<gene>
    <name evidence="2" type="primary">ORF130904</name>
    <name evidence="1" type="synonym">ORF130903</name>
</gene>
<evidence type="ECO:0000313" key="2">
    <source>
        <dbReference type="EMBL" id="CEK82328.1"/>
    </source>
</evidence>
<accession>A0A0B7ANA6</accession>
<dbReference type="EMBL" id="HACG01035463">
    <property type="protein sequence ID" value="CEK82328.1"/>
    <property type="molecule type" value="Transcribed_RNA"/>
</dbReference>
<reference evidence="2" key="1">
    <citation type="submission" date="2014-12" db="EMBL/GenBank/DDBJ databases">
        <title>Insight into the proteome of Arion vulgaris.</title>
        <authorList>
            <person name="Aradska J."/>
            <person name="Bulat T."/>
            <person name="Smidak R."/>
            <person name="Sarate P."/>
            <person name="Gangsoo J."/>
            <person name="Sialana F."/>
            <person name="Bilban M."/>
            <person name="Lubec G."/>
        </authorList>
    </citation>
    <scope>NUCLEOTIDE SEQUENCE</scope>
    <source>
        <tissue evidence="2">Skin</tissue>
    </source>
</reference>
<feature type="non-terminal residue" evidence="2">
    <location>
        <position position="1"/>
    </location>
</feature>
<name>A0A0B7ANA6_9EUPU</name>
<dbReference type="AlphaFoldDB" id="A0A0B7ANA6"/>
<dbReference type="EMBL" id="HACG01035462">
    <property type="protein sequence ID" value="CEK82327.1"/>
    <property type="molecule type" value="Transcribed_RNA"/>
</dbReference>